<evidence type="ECO:0000313" key="9">
    <source>
        <dbReference type="EMBL" id="MRX47052.1"/>
    </source>
</evidence>
<organism evidence="9 10">
    <name type="scientific">Pedobacter puniceum</name>
    <dbReference type="NCBI Taxonomy" id="2666136"/>
    <lineage>
        <taxon>Bacteria</taxon>
        <taxon>Pseudomonadati</taxon>
        <taxon>Bacteroidota</taxon>
        <taxon>Sphingobacteriia</taxon>
        <taxon>Sphingobacteriales</taxon>
        <taxon>Sphingobacteriaceae</taxon>
        <taxon>Pedobacter</taxon>
    </lineage>
</organism>
<evidence type="ECO:0000313" key="10">
    <source>
        <dbReference type="Proteomes" id="UP000462931"/>
    </source>
</evidence>
<comment type="similarity">
    <text evidence="2">Belongs to the SusD family.</text>
</comment>
<comment type="subcellular location">
    <subcellularLocation>
        <location evidence="1">Cell outer membrane</location>
    </subcellularLocation>
</comment>
<gene>
    <name evidence="9" type="ORF">GJJ64_07645</name>
</gene>
<dbReference type="InterPro" id="IPR012944">
    <property type="entry name" value="SusD_RagB_dom"/>
</dbReference>
<reference evidence="9 10" key="1">
    <citation type="submission" date="2019-11" db="EMBL/GenBank/DDBJ databases">
        <authorList>
            <person name="Cheng Q."/>
            <person name="Yang Z."/>
        </authorList>
    </citation>
    <scope>NUCLEOTIDE SEQUENCE [LARGE SCALE GENOMIC DNA]</scope>
    <source>
        <strain evidence="9 10">HX-22-1</strain>
    </source>
</reference>
<dbReference type="Pfam" id="PF07980">
    <property type="entry name" value="SusD_RagB"/>
    <property type="match status" value="1"/>
</dbReference>
<feature type="signal peptide" evidence="6">
    <location>
        <begin position="1"/>
        <end position="25"/>
    </location>
</feature>
<keyword evidence="5" id="KW-0998">Cell outer membrane</keyword>
<dbReference type="Proteomes" id="UP000462931">
    <property type="component" value="Unassembled WGS sequence"/>
</dbReference>
<evidence type="ECO:0000259" key="8">
    <source>
        <dbReference type="Pfam" id="PF14322"/>
    </source>
</evidence>
<dbReference type="Pfam" id="PF14322">
    <property type="entry name" value="SusD-like_3"/>
    <property type="match status" value="1"/>
</dbReference>
<evidence type="ECO:0000256" key="5">
    <source>
        <dbReference type="ARBA" id="ARBA00023237"/>
    </source>
</evidence>
<proteinExistence type="inferred from homology"/>
<evidence type="ECO:0000256" key="1">
    <source>
        <dbReference type="ARBA" id="ARBA00004442"/>
    </source>
</evidence>
<accession>A0A7K0FMJ8</accession>
<comment type="caution">
    <text evidence="9">The sequence shown here is derived from an EMBL/GenBank/DDBJ whole genome shotgun (WGS) entry which is preliminary data.</text>
</comment>
<keyword evidence="10" id="KW-1185">Reference proteome</keyword>
<evidence type="ECO:0000256" key="6">
    <source>
        <dbReference type="SAM" id="SignalP"/>
    </source>
</evidence>
<evidence type="ECO:0000256" key="2">
    <source>
        <dbReference type="ARBA" id="ARBA00006275"/>
    </source>
</evidence>
<dbReference type="InterPro" id="IPR033985">
    <property type="entry name" value="SusD-like_N"/>
</dbReference>
<dbReference type="Gene3D" id="1.25.40.390">
    <property type="match status" value="1"/>
</dbReference>
<dbReference type="GO" id="GO:0009279">
    <property type="term" value="C:cell outer membrane"/>
    <property type="evidence" value="ECO:0007669"/>
    <property type="project" value="UniProtKB-SubCell"/>
</dbReference>
<dbReference type="SUPFAM" id="SSF48452">
    <property type="entry name" value="TPR-like"/>
    <property type="match status" value="1"/>
</dbReference>
<feature type="chain" id="PRO_5029675561" evidence="6">
    <location>
        <begin position="26"/>
        <end position="621"/>
    </location>
</feature>
<dbReference type="InterPro" id="IPR011990">
    <property type="entry name" value="TPR-like_helical_dom_sf"/>
</dbReference>
<sequence length="621" mass="70401">MKLIMKQRILIAILALTSFSIVSCNKDYLDTSSPSEFTSDLVFTSPTYTDYAVTGIYALLTQDQMYSARLSLNYATNSDIEIVGADANSYKENTNRGLSNYLGTPDNNSISREWTLIYKMIERANLCIDGIKKSPVMSTADSTKMKAYLGEALTLRALAYFELVKNWGDVPYKAEPTKFDLSNVYLPVTDRDTIYDNIIADLLEAEKYVPWVKQGNYTSVERVTKGFIKGLTARIALFRGGYSIRNKPGFPTERGSDWRKYYQLANQKCSEVMQQGVHQLNNNYIDVWKKLCRLELDGTFNENLFEVAHGLGRSGEMGYSIGIRFYTNAKYGFGNNANVVNTTAYYFYMFDAKDIRRDNTIAYYTYSNSAGDVKEIFQTNPLSYNFAKWDQRFMGEKWSALNKAAQGKFGYGINWAVMRYSDILLMFAETENALNGAPTAAAKLALKQVRRRAFIEADRPAKVEAYVDALNSESAFFNAIVDERAFEFGGEAIRKYDLIRWNLLTAKIQKQRDDFKKMLAGTAPYDALPKFLFYKYETNNEILEKSTINFYTDRGAVDIAGFTRIPWLSGSTAANITSYIERIDLFSSGLNSAGVENRHLYPIPNSVISESQGTLKNGYNF</sequence>
<name>A0A7K0FMJ8_9SPHI</name>
<evidence type="ECO:0000256" key="3">
    <source>
        <dbReference type="ARBA" id="ARBA00022729"/>
    </source>
</evidence>
<feature type="domain" description="RagB/SusD" evidence="7">
    <location>
        <begin position="349"/>
        <end position="614"/>
    </location>
</feature>
<keyword evidence="4" id="KW-0472">Membrane</keyword>
<dbReference type="AlphaFoldDB" id="A0A7K0FMJ8"/>
<dbReference type="PROSITE" id="PS51257">
    <property type="entry name" value="PROKAR_LIPOPROTEIN"/>
    <property type="match status" value="1"/>
</dbReference>
<dbReference type="EMBL" id="WKJI01000002">
    <property type="protein sequence ID" value="MRX47052.1"/>
    <property type="molecule type" value="Genomic_DNA"/>
</dbReference>
<keyword evidence="3 6" id="KW-0732">Signal</keyword>
<evidence type="ECO:0000256" key="4">
    <source>
        <dbReference type="ARBA" id="ARBA00023136"/>
    </source>
</evidence>
<protein>
    <submittedName>
        <fullName evidence="9">RagB/SusD family nutrient uptake outer membrane protein</fullName>
    </submittedName>
</protein>
<evidence type="ECO:0000259" key="7">
    <source>
        <dbReference type="Pfam" id="PF07980"/>
    </source>
</evidence>
<feature type="domain" description="SusD-like N-terminal" evidence="8">
    <location>
        <begin position="27"/>
        <end position="236"/>
    </location>
</feature>